<evidence type="ECO:0000256" key="3">
    <source>
        <dbReference type="ARBA" id="ARBA00004550"/>
    </source>
</evidence>
<dbReference type="PANTHER" id="PTHR10078:SF30">
    <property type="entry name" value="INTERLEUKIN-1 BETA"/>
    <property type="match status" value="1"/>
</dbReference>
<evidence type="ECO:0000256" key="12">
    <source>
        <dbReference type="ARBA" id="ARBA00023246"/>
    </source>
</evidence>
<dbReference type="GO" id="GO:0006955">
    <property type="term" value="P:immune response"/>
    <property type="evidence" value="ECO:0007669"/>
    <property type="project" value="InterPro"/>
</dbReference>
<sequence>MCDFDLSQELQDEIIRLDKGLELEVSRSKRTLQGVANLVLAINRMAKPPSRCGRELSEDEFCSLIMDSVIEETVVKTDRNWSTGDGRVTFQRVNSGMQFSLCDSVQKDIVQQSGDLKLQAITLKGGHYERKVNFKMARYVPLGVCAADAQTVLLSITNNIHMSCTMTDGKLELTLENCSKDELLKISDNQNMDRFLFFKRASALALYTFESVKYRDWFISTSSKDEDQLVEMCKVDTAGRLTSFKLK</sequence>
<evidence type="ECO:0000256" key="8">
    <source>
        <dbReference type="ARBA" id="ARBA00022525"/>
    </source>
</evidence>
<evidence type="ECO:0000313" key="14">
    <source>
        <dbReference type="Proteomes" id="UP000257200"/>
    </source>
</evidence>
<dbReference type="GO" id="GO:0005615">
    <property type="term" value="C:extracellular space"/>
    <property type="evidence" value="ECO:0007669"/>
    <property type="project" value="UniProtKB-KW"/>
</dbReference>
<keyword evidence="14" id="KW-1185">Reference proteome</keyword>
<dbReference type="Gene3D" id="2.80.10.50">
    <property type="match status" value="1"/>
</dbReference>
<dbReference type="InterPro" id="IPR008996">
    <property type="entry name" value="IL1/FGF"/>
</dbReference>
<keyword evidence="11" id="KW-0458">Lysosome</keyword>
<reference evidence="13" key="2">
    <citation type="submission" date="2025-09" db="UniProtKB">
        <authorList>
            <consortium name="Ensembl"/>
        </authorList>
    </citation>
    <scope>IDENTIFICATION</scope>
</reference>
<evidence type="ECO:0000256" key="5">
    <source>
        <dbReference type="ARBA" id="ARBA00014702"/>
    </source>
</evidence>
<dbReference type="GO" id="GO:0005125">
    <property type="term" value="F:cytokine activity"/>
    <property type="evidence" value="ECO:0007669"/>
    <property type="project" value="UniProtKB-KW"/>
</dbReference>
<reference evidence="13" key="1">
    <citation type="submission" date="2025-08" db="UniProtKB">
        <authorList>
            <consortium name="Ensembl"/>
        </authorList>
    </citation>
    <scope>IDENTIFICATION</scope>
</reference>
<keyword evidence="7" id="KW-0202">Cytokine</keyword>
<evidence type="ECO:0000256" key="9">
    <source>
        <dbReference type="ARBA" id="ARBA00022620"/>
    </source>
</evidence>
<dbReference type="GO" id="GO:0001660">
    <property type="term" value="P:fever generation"/>
    <property type="evidence" value="ECO:0007669"/>
    <property type="project" value="UniProtKB-KW"/>
</dbReference>
<dbReference type="GO" id="GO:0005764">
    <property type="term" value="C:lysosome"/>
    <property type="evidence" value="ECO:0007669"/>
    <property type="project" value="UniProtKB-SubCell"/>
</dbReference>
<dbReference type="GO" id="GO:0010628">
    <property type="term" value="P:positive regulation of gene expression"/>
    <property type="evidence" value="ECO:0007669"/>
    <property type="project" value="TreeGrafter"/>
</dbReference>
<keyword evidence="9" id="KW-0666">Pyrogen</keyword>
<evidence type="ECO:0000256" key="1">
    <source>
        <dbReference type="ARBA" id="ARBA00004371"/>
    </source>
</evidence>
<dbReference type="Ensembl" id="ENSAPOT00000018669.1">
    <property type="protein sequence ID" value="ENSAPOP00000011196.1"/>
    <property type="gene ID" value="ENSAPOG00000013748.1"/>
</dbReference>
<protein>
    <recommendedName>
        <fullName evidence="5">Interleukin-1 beta</fullName>
    </recommendedName>
</protein>
<dbReference type="AlphaFoldDB" id="A0A3Q1F0U1"/>
<dbReference type="GO" id="GO:0048246">
    <property type="term" value="P:macrophage chemotaxis"/>
    <property type="evidence" value="ECO:0007669"/>
    <property type="project" value="TreeGrafter"/>
</dbReference>
<dbReference type="Pfam" id="PF00340">
    <property type="entry name" value="IL1"/>
    <property type="match status" value="1"/>
</dbReference>
<dbReference type="GO" id="GO:0071222">
    <property type="term" value="P:cellular response to lipopolysaccharide"/>
    <property type="evidence" value="ECO:0007669"/>
    <property type="project" value="TreeGrafter"/>
</dbReference>
<proteinExistence type="inferred from homology"/>
<dbReference type="GO" id="GO:0005829">
    <property type="term" value="C:cytosol"/>
    <property type="evidence" value="ECO:0007669"/>
    <property type="project" value="UniProtKB-SubCell"/>
</dbReference>
<dbReference type="GO" id="GO:0019221">
    <property type="term" value="P:cytokine-mediated signaling pathway"/>
    <property type="evidence" value="ECO:0007669"/>
    <property type="project" value="TreeGrafter"/>
</dbReference>
<dbReference type="SMART" id="SM00125">
    <property type="entry name" value="IL1"/>
    <property type="match status" value="1"/>
</dbReference>
<dbReference type="GO" id="GO:1901222">
    <property type="term" value="P:regulation of non-canonical NF-kappaB signal transduction"/>
    <property type="evidence" value="ECO:0007669"/>
    <property type="project" value="TreeGrafter"/>
</dbReference>
<dbReference type="GO" id="GO:0051781">
    <property type="term" value="P:positive regulation of cell division"/>
    <property type="evidence" value="ECO:0007669"/>
    <property type="project" value="UniProtKB-KW"/>
</dbReference>
<comment type="subcellular location">
    <subcellularLocation>
        <location evidence="2">Cytoplasm</location>
        <location evidence="2">Cytosol</location>
    </subcellularLocation>
    <subcellularLocation>
        <location evidence="1">Lysosome</location>
    </subcellularLocation>
    <subcellularLocation>
        <location evidence="3">Secreted</location>
        <location evidence="3">Extracellular exosome</location>
    </subcellularLocation>
</comment>
<dbReference type="PANTHER" id="PTHR10078">
    <property type="entry name" value="INTERLEUKIN-1 FAMILY MEMBER"/>
    <property type="match status" value="1"/>
</dbReference>
<dbReference type="GO" id="GO:0042119">
    <property type="term" value="P:neutrophil activation"/>
    <property type="evidence" value="ECO:0007669"/>
    <property type="project" value="TreeGrafter"/>
</dbReference>
<keyword evidence="12" id="KW-0497">Mitogen</keyword>
<evidence type="ECO:0000256" key="10">
    <source>
        <dbReference type="ARBA" id="ARBA00023198"/>
    </source>
</evidence>
<dbReference type="InterPro" id="IPR000975">
    <property type="entry name" value="IL-1_fam"/>
</dbReference>
<comment type="similarity">
    <text evidence="4">Belongs to the IL-1 family.</text>
</comment>
<evidence type="ECO:0000256" key="6">
    <source>
        <dbReference type="ARBA" id="ARBA00022490"/>
    </source>
</evidence>
<evidence type="ECO:0000313" key="13">
    <source>
        <dbReference type="Ensembl" id="ENSAPOP00000011196.1"/>
    </source>
</evidence>
<dbReference type="GeneTree" id="ENSGT00940000170783"/>
<dbReference type="Proteomes" id="UP000257200">
    <property type="component" value="Unplaced"/>
</dbReference>
<name>A0A3Q1F0U1_9TELE</name>
<evidence type="ECO:0000256" key="11">
    <source>
        <dbReference type="ARBA" id="ARBA00023228"/>
    </source>
</evidence>
<organism evidence="13 14">
    <name type="scientific">Acanthochromis polyacanthus</name>
    <name type="common">spiny chromis</name>
    <dbReference type="NCBI Taxonomy" id="80966"/>
    <lineage>
        <taxon>Eukaryota</taxon>
        <taxon>Metazoa</taxon>
        <taxon>Chordata</taxon>
        <taxon>Craniata</taxon>
        <taxon>Vertebrata</taxon>
        <taxon>Euteleostomi</taxon>
        <taxon>Actinopterygii</taxon>
        <taxon>Neopterygii</taxon>
        <taxon>Teleostei</taxon>
        <taxon>Neoteleostei</taxon>
        <taxon>Acanthomorphata</taxon>
        <taxon>Ovalentaria</taxon>
        <taxon>Pomacentridae</taxon>
        <taxon>Acanthochromis</taxon>
    </lineage>
</organism>
<accession>A0A3Q1F0U1</accession>
<dbReference type="SUPFAM" id="SSF50353">
    <property type="entry name" value="Cytokine"/>
    <property type="match status" value="1"/>
</dbReference>
<keyword evidence="6" id="KW-0963">Cytoplasm</keyword>
<keyword evidence="10" id="KW-0395">Inflammatory response</keyword>
<evidence type="ECO:0000256" key="4">
    <source>
        <dbReference type="ARBA" id="ARBA00010448"/>
    </source>
</evidence>
<evidence type="ECO:0000256" key="7">
    <source>
        <dbReference type="ARBA" id="ARBA00022514"/>
    </source>
</evidence>
<keyword evidence="8" id="KW-0964">Secreted</keyword>
<evidence type="ECO:0000256" key="2">
    <source>
        <dbReference type="ARBA" id="ARBA00004514"/>
    </source>
</evidence>